<sequence>MTAAASELRTVSIPLLQPQYADEDDDDALDHVELAKVEPPSRVRAQWSSLKAQYKRYRRKTTPVAVVAGLFGVALVALAFPLFPYRRVLRQNLFPSHDLAPPPLVAFNDSTPAPERFRLLHDDLRTSYTAGDVLLARVASPGPDVDAASWLRLSVVGERGQRFSGIPTPKPAHGWVVPLLEPGNYSLSVRLVAYDIPDWRDRRTGSTPGFPDDAPPIYAHCYNDTVIDGEFEFEVLPLEDRGDVFERARAGVAALPPSVRAPEMDVVGTLAGKACYHGSTSLWGWWSGDRAPSTYHAYSGCRPLSTTQADTRDFITALRDTSIRWIHVLGDSNSRNFVKDGLPVRLMLIPRGTYPPEQEPDGVDGTCPCIYGVNPKNGKDEQFLCLLFPKGRTTPLIFSHAWFSLADNDSEPLDVVYRRTLREAYRDANHTAQLLNEYYGGRFGRYDERIFPHTVETLLAPWPELLNLTYADHTLVSFGSHNTEATSADWTAELDNLMSIWPRSKHEPELVSPSQPRREDLSFVYTTPVNSFLIPEKFGRQFIVRNNNRNEARNELAASYLSSHGYLAEQAPSRDGVKARAYLVDFYGSMHAMQEVMHDAVHFNTHNYAVHTQLVLDHVVLRAAGAP</sequence>
<keyword evidence="1" id="KW-0472">Membrane</keyword>
<organism evidence="2 3">
    <name type="scientific">Rhodotorula graminis (strain WP1)</name>
    <dbReference type="NCBI Taxonomy" id="578459"/>
    <lineage>
        <taxon>Eukaryota</taxon>
        <taxon>Fungi</taxon>
        <taxon>Dikarya</taxon>
        <taxon>Basidiomycota</taxon>
        <taxon>Pucciniomycotina</taxon>
        <taxon>Microbotryomycetes</taxon>
        <taxon>Sporidiobolales</taxon>
        <taxon>Sporidiobolaceae</taxon>
        <taxon>Rhodotorula</taxon>
    </lineage>
</organism>
<accession>A0A0P9FCA2</accession>
<feature type="transmembrane region" description="Helical" evidence="1">
    <location>
        <begin position="64"/>
        <end position="83"/>
    </location>
</feature>
<dbReference type="AlphaFoldDB" id="A0A0P9FCA2"/>
<evidence type="ECO:0000313" key="3">
    <source>
        <dbReference type="Proteomes" id="UP000053890"/>
    </source>
</evidence>
<evidence type="ECO:0000256" key="1">
    <source>
        <dbReference type="SAM" id="Phobius"/>
    </source>
</evidence>
<dbReference type="RefSeq" id="XP_018269359.1">
    <property type="nucleotide sequence ID" value="XM_018417651.1"/>
</dbReference>
<name>A0A0P9FCA2_RHOGW</name>
<protein>
    <submittedName>
        <fullName evidence="2">Uncharacterized protein</fullName>
    </submittedName>
</protein>
<evidence type="ECO:0000313" key="2">
    <source>
        <dbReference type="EMBL" id="KPV73310.1"/>
    </source>
</evidence>
<dbReference type="GeneID" id="28978099"/>
<dbReference type="OMA" id="LESTFFR"/>
<dbReference type="Proteomes" id="UP000053890">
    <property type="component" value="Unassembled WGS sequence"/>
</dbReference>
<reference evidence="2 3" key="1">
    <citation type="journal article" date="2015" name="Front. Microbiol.">
        <title>Genome sequence of the plant growth promoting endophytic yeast Rhodotorula graminis WP1.</title>
        <authorList>
            <person name="Firrincieli A."/>
            <person name="Otillar R."/>
            <person name="Salamov A."/>
            <person name="Schmutz J."/>
            <person name="Khan Z."/>
            <person name="Redman R.S."/>
            <person name="Fleck N.D."/>
            <person name="Lindquist E."/>
            <person name="Grigoriev I.V."/>
            <person name="Doty S.L."/>
        </authorList>
    </citation>
    <scope>NUCLEOTIDE SEQUENCE [LARGE SCALE GENOMIC DNA]</scope>
    <source>
        <strain evidence="2 3">WP1</strain>
    </source>
</reference>
<keyword evidence="1" id="KW-0812">Transmembrane</keyword>
<dbReference type="EMBL" id="KQ474083">
    <property type="protein sequence ID" value="KPV73310.1"/>
    <property type="molecule type" value="Genomic_DNA"/>
</dbReference>
<gene>
    <name evidence="2" type="ORF">RHOBADRAFT_55070</name>
</gene>
<keyword evidence="1" id="KW-1133">Transmembrane helix</keyword>
<proteinExistence type="predicted"/>
<keyword evidence="3" id="KW-1185">Reference proteome</keyword>